<dbReference type="KEGG" id="ppd:Ppro_1808"/>
<dbReference type="HOGENOM" id="CLU_1254970_0_0_7"/>
<keyword evidence="1" id="KW-0449">Lipoprotein</keyword>
<dbReference type="InterPro" id="IPR008309">
    <property type="entry name" value="YdbL"/>
</dbReference>
<sequence>MKSRLFKWLLAGLCTFLAACAIITVNVYFPEKAVKEAYKSLDDMLLKENGTQPATEKQPGAEAVQPEAKPQSGLFNELPSLGLCATAHAADNVGDELAVEMAGMPEVVKAYDAMSKRQSKISSLFDSAAVGLSSQGLVVARDKSKLTPADEALISQENQDRKTVISSMAKSILKLNKTEESKAALNQVMGKAAATYAETRREAAKAGWWMQLQNGRWLQK</sequence>
<reference evidence="1 2" key="1">
    <citation type="submission" date="2006-10" db="EMBL/GenBank/DDBJ databases">
        <title>Complete sequence of chromosome of Pelobacter propionicus DSM 2379.</title>
        <authorList>
            <consortium name="US DOE Joint Genome Institute"/>
            <person name="Copeland A."/>
            <person name="Lucas S."/>
            <person name="Lapidus A."/>
            <person name="Barry K."/>
            <person name="Detter J.C."/>
            <person name="Glavina del Rio T."/>
            <person name="Hammon N."/>
            <person name="Israni S."/>
            <person name="Dalin E."/>
            <person name="Tice H."/>
            <person name="Pitluck S."/>
            <person name="Saunders E."/>
            <person name="Brettin T."/>
            <person name="Bruce D."/>
            <person name="Han C."/>
            <person name="Tapia R."/>
            <person name="Schmutz J."/>
            <person name="Larimer F."/>
            <person name="Land M."/>
            <person name="Hauser L."/>
            <person name="Kyrpides N."/>
            <person name="Kim E."/>
            <person name="Lovley D."/>
            <person name="Richardson P."/>
        </authorList>
    </citation>
    <scope>NUCLEOTIDE SEQUENCE [LARGE SCALE GENOMIC DNA]</scope>
    <source>
        <strain evidence="2">DSM 2379 / NBRC 103807 / OttBd1</strain>
    </source>
</reference>
<dbReference type="STRING" id="338966.Ppro_1808"/>
<gene>
    <name evidence="1" type="ordered locus">Ppro_1808</name>
</gene>
<organism evidence="1 2">
    <name type="scientific">Pelobacter propionicus (strain DSM 2379 / NBRC 103807 / OttBd1)</name>
    <dbReference type="NCBI Taxonomy" id="338966"/>
    <lineage>
        <taxon>Bacteria</taxon>
        <taxon>Pseudomonadati</taxon>
        <taxon>Thermodesulfobacteriota</taxon>
        <taxon>Desulfuromonadia</taxon>
        <taxon>Desulfuromonadales</taxon>
        <taxon>Desulfuromonadaceae</taxon>
        <taxon>Pelobacter</taxon>
    </lineage>
</organism>
<dbReference type="eggNOG" id="COG3784">
    <property type="taxonomic scope" value="Bacteria"/>
</dbReference>
<dbReference type="OrthoDB" id="8526313at2"/>
<name>A1AQ00_PELPD</name>
<dbReference type="PROSITE" id="PS51257">
    <property type="entry name" value="PROKAR_LIPOPROTEIN"/>
    <property type="match status" value="1"/>
</dbReference>
<dbReference type="AlphaFoldDB" id="A1AQ00"/>
<dbReference type="Pfam" id="PF07027">
    <property type="entry name" value="DUF1318"/>
    <property type="match status" value="1"/>
</dbReference>
<accession>A1AQ00</accession>
<dbReference type="Proteomes" id="UP000006732">
    <property type="component" value="Chromosome"/>
</dbReference>
<proteinExistence type="predicted"/>
<keyword evidence="2" id="KW-1185">Reference proteome</keyword>
<protein>
    <submittedName>
        <fullName evidence="1">Lipoprotein, putative</fullName>
    </submittedName>
</protein>
<dbReference type="RefSeq" id="WP_011735697.1">
    <property type="nucleotide sequence ID" value="NC_008609.1"/>
</dbReference>
<evidence type="ECO:0000313" key="1">
    <source>
        <dbReference type="EMBL" id="ABK99420.1"/>
    </source>
</evidence>
<evidence type="ECO:0000313" key="2">
    <source>
        <dbReference type="Proteomes" id="UP000006732"/>
    </source>
</evidence>
<dbReference type="EMBL" id="CP000482">
    <property type="protein sequence ID" value="ABK99420.1"/>
    <property type="molecule type" value="Genomic_DNA"/>
</dbReference>